<evidence type="ECO:0000313" key="3">
    <source>
        <dbReference type="EMBL" id="QCD47029.1"/>
    </source>
</evidence>
<dbReference type="InterPro" id="IPR035890">
    <property type="entry name" value="Anti-sigma-28_factor_FlgM_sf"/>
</dbReference>
<feature type="compositionally biased region" description="Basic and acidic residues" evidence="1">
    <location>
        <begin position="20"/>
        <end position="36"/>
    </location>
</feature>
<accession>A0A6G5QN33</accession>
<dbReference type="RefSeq" id="WP_002945050.1">
    <property type="nucleotide sequence ID" value="NZ_CAJPTG010000045.1"/>
</dbReference>
<gene>
    <name evidence="3" type="primary">flgM</name>
    <name evidence="3" type="ORF">CRECT_1376</name>
</gene>
<dbReference type="SUPFAM" id="SSF101498">
    <property type="entry name" value="Anti-sigma factor FlgM"/>
    <property type="match status" value="1"/>
</dbReference>
<evidence type="ECO:0000313" key="4">
    <source>
        <dbReference type="Proteomes" id="UP000502377"/>
    </source>
</evidence>
<name>A0A6G5QN33_CAMRE</name>
<dbReference type="EMBL" id="CP012543">
    <property type="protein sequence ID" value="QCD47029.1"/>
    <property type="molecule type" value="Genomic_DNA"/>
</dbReference>
<proteinExistence type="predicted"/>
<dbReference type="InterPro" id="IPR031316">
    <property type="entry name" value="FlgM_C"/>
</dbReference>
<dbReference type="KEGG" id="crx:CRECT_1376"/>
<dbReference type="AlphaFoldDB" id="A0A6G5QN33"/>
<evidence type="ECO:0000256" key="1">
    <source>
        <dbReference type="SAM" id="MobiDB-lite"/>
    </source>
</evidence>
<organism evidence="3 4">
    <name type="scientific">Campylobacter rectus</name>
    <name type="common">Wolinella recta</name>
    <dbReference type="NCBI Taxonomy" id="203"/>
    <lineage>
        <taxon>Bacteria</taxon>
        <taxon>Pseudomonadati</taxon>
        <taxon>Campylobacterota</taxon>
        <taxon>Epsilonproteobacteria</taxon>
        <taxon>Campylobacterales</taxon>
        <taxon>Campylobacteraceae</taxon>
        <taxon>Campylobacter</taxon>
    </lineage>
</organism>
<evidence type="ECO:0000259" key="2">
    <source>
        <dbReference type="Pfam" id="PF04316"/>
    </source>
</evidence>
<dbReference type="Pfam" id="PF04316">
    <property type="entry name" value="FlgM"/>
    <property type="match status" value="1"/>
</dbReference>
<sequence>MIGTLGAKMGMSPQQITRSNDVKKSENMEKTQGKEESKVAKIAEQIANGTYKLDMSKTAKAVADTLL</sequence>
<feature type="domain" description="Anti-sigma-28 factor FlgM C-terminal" evidence="2">
    <location>
        <begin position="23"/>
        <end position="61"/>
    </location>
</feature>
<feature type="region of interest" description="Disordered" evidence="1">
    <location>
        <begin position="1"/>
        <end position="36"/>
    </location>
</feature>
<reference evidence="3 4" key="1">
    <citation type="submission" date="2016-07" db="EMBL/GenBank/DDBJ databases">
        <title>Comparative genomics of the Campylobacter concisus group.</title>
        <authorList>
            <person name="Miller W.G."/>
            <person name="Yee E."/>
            <person name="Chapman M.H."/>
            <person name="Huynh S."/>
            <person name="Bono J.L."/>
            <person name="On S.L.W."/>
            <person name="StLeger J."/>
            <person name="Foster G."/>
            <person name="Parker C.T."/>
        </authorList>
    </citation>
    <scope>NUCLEOTIDE SEQUENCE [LARGE SCALE GENOMIC DNA]</scope>
    <source>
        <strain evidence="3 4">ATCC 33238</strain>
    </source>
</reference>
<protein>
    <submittedName>
        <fullName evidence="3">Anti-sigma factor FlgM</fullName>
    </submittedName>
</protein>
<dbReference type="Proteomes" id="UP000502377">
    <property type="component" value="Chromosome"/>
</dbReference>